<evidence type="ECO:0000313" key="2">
    <source>
        <dbReference type="Proteomes" id="UP000075653"/>
    </source>
</evidence>
<comment type="caution">
    <text evidence="1">The sequence shown here is derived from an EMBL/GenBank/DDBJ whole genome shotgun (WGS) entry which is preliminary data.</text>
</comment>
<evidence type="ECO:0000313" key="1">
    <source>
        <dbReference type="EMBL" id="KXW57122.1"/>
    </source>
</evidence>
<reference evidence="1 2" key="1">
    <citation type="submission" date="2016-01" db="EMBL/GenBank/DDBJ databases">
        <title>Genome sequence of the acidophilic iron oxidising Ferrovum strain Z-31.</title>
        <authorList>
            <person name="Poehlein A."/>
            <person name="Ullrich S.R."/>
            <person name="Schloemann M."/>
            <person name="Muehling M."/>
            <person name="Daniel R."/>
        </authorList>
    </citation>
    <scope>NUCLEOTIDE SEQUENCE [LARGE SCALE GENOMIC DNA]</scope>
    <source>
        <strain evidence="1 2">Z-31</strain>
    </source>
</reference>
<dbReference type="InterPro" id="IPR009061">
    <property type="entry name" value="DNA-bd_dom_put_sf"/>
</dbReference>
<organism evidence="1 2">
    <name type="scientific">Ferrovum myxofaciens</name>
    <dbReference type="NCBI Taxonomy" id="416213"/>
    <lineage>
        <taxon>Bacteria</taxon>
        <taxon>Pseudomonadati</taxon>
        <taxon>Pseudomonadota</taxon>
        <taxon>Betaproteobacteria</taxon>
        <taxon>Ferrovales</taxon>
        <taxon>Ferrovaceae</taxon>
        <taxon>Ferrovum</taxon>
    </lineage>
</organism>
<protein>
    <recommendedName>
        <fullName evidence="3">DNA-binding protein</fullName>
    </recommendedName>
</protein>
<dbReference type="PATRIC" id="fig|1789004.3.peg.2497"/>
<evidence type="ECO:0008006" key="3">
    <source>
        <dbReference type="Google" id="ProtNLM"/>
    </source>
</evidence>
<accession>A0A149VV79</accession>
<sequence>MHLTPRQLATRWHVSEKTLERWRHQGTGPIFLKVVSRVLYPLQHIEALEARRIRLATSRSLPADTDLTADVLLDSITPGRL</sequence>
<proteinExistence type="predicted"/>
<gene>
    <name evidence="1" type="ORF">FEMY_23630</name>
</gene>
<dbReference type="SUPFAM" id="SSF46955">
    <property type="entry name" value="Putative DNA-binding domain"/>
    <property type="match status" value="1"/>
</dbReference>
<dbReference type="RefSeq" id="WP_197456558.1">
    <property type="nucleotide sequence ID" value="NZ_JPOQ01000177.1"/>
</dbReference>
<dbReference type="Proteomes" id="UP000075653">
    <property type="component" value="Unassembled WGS sequence"/>
</dbReference>
<dbReference type="AlphaFoldDB" id="A0A149VV79"/>
<keyword evidence="2" id="KW-1185">Reference proteome</keyword>
<dbReference type="EMBL" id="LRRD01000118">
    <property type="protein sequence ID" value="KXW57122.1"/>
    <property type="molecule type" value="Genomic_DNA"/>
</dbReference>
<name>A0A149VV79_9PROT</name>
<dbReference type="STRING" id="1789004.FEMY_23630"/>